<evidence type="ECO:0000256" key="1">
    <source>
        <dbReference type="SAM" id="Phobius"/>
    </source>
</evidence>
<keyword evidence="1" id="KW-1133">Transmembrane helix</keyword>
<evidence type="ECO:0000313" key="3">
    <source>
        <dbReference type="Proteomes" id="UP000004840"/>
    </source>
</evidence>
<evidence type="ECO:0000313" key="2">
    <source>
        <dbReference type="EMBL" id="CCE53942.1"/>
    </source>
</evidence>
<comment type="caution">
    <text evidence="2">The sequence shown here is derived from an EMBL/GenBank/DDBJ whole genome shotgun (WGS) entry which is preliminary data.</text>
</comment>
<accession>G7HUI6</accession>
<feature type="transmembrane region" description="Helical" evidence="1">
    <location>
        <begin position="265"/>
        <end position="283"/>
    </location>
</feature>
<feature type="transmembrane region" description="Helical" evidence="1">
    <location>
        <begin position="239"/>
        <end position="259"/>
    </location>
</feature>
<keyword evidence="1" id="KW-0472">Membrane</keyword>
<name>G7HUI6_9CORY</name>
<feature type="transmembrane region" description="Helical" evidence="1">
    <location>
        <begin position="77"/>
        <end position="95"/>
    </location>
</feature>
<dbReference type="EMBL" id="CAFW01000011">
    <property type="protein sequence ID" value="CCE53942.1"/>
    <property type="molecule type" value="Genomic_DNA"/>
</dbReference>
<sequence>MTTKCMTSAGVVTSILASVLFGAIFFVSGAIEAQASTLVAWRVLLTAACYGLLLSFPARRRAFKAFWDVLQKGPLNVFYFVLLVALIALQLWLFAWSHKGHALDASLGYLLLPIFLVVGRFFFSSIISRLQWIAVGIAIIAVTTKFIFSAQISWVTFAIAVGYALYFALRSYSGFNSSFCYGAETIDLSPIAIALLFAIPDALDTDMMIMVICAGLAGAVAMALYLAASVLLSMPIFGLLSYGEPILLFAAALLLGESLDMSDALVYSLLGFALAILGFDGIWRSRKTLEPILAV</sequence>
<keyword evidence="1" id="KW-0812">Transmembrane</keyword>
<gene>
    <name evidence="2" type="ORF">CCAS_01625</name>
</gene>
<feature type="transmembrane region" description="Helical" evidence="1">
    <location>
        <begin position="154"/>
        <end position="173"/>
    </location>
</feature>
<dbReference type="Proteomes" id="UP000004840">
    <property type="component" value="Unassembled WGS sequence"/>
</dbReference>
<proteinExistence type="predicted"/>
<feature type="transmembrane region" description="Helical" evidence="1">
    <location>
        <begin position="39"/>
        <end position="56"/>
    </location>
</feature>
<feature type="transmembrane region" description="Helical" evidence="1">
    <location>
        <begin position="107"/>
        <end position="123"/>
    </location>
</feature>
<feature type="transmembrane region" description="Helical" evidence="1">
    <location>
        <begin position="209"/>
        <end position="232"/>
    </location>
</feature>
<reference evidence="2 3" key="1">
    <citation type="journal article" date="2012" name="J. Bacteriol.">
        <title>Genome Sequence of Corynebacterium casei UCMA 3821, Isolated from a Smear-Ripened Cheese.</title>
        <authorList>
            <person name="Monnet C."/>
            <person name="Loux V."/>
            <person name="Bento P."/>
            <person name="Gibrat J.F."/>
            <person name="Straub C."/>
            <person name="Bonnarme P."/>
            <person name="Landaud S."/>
            <person name="Irlinger F."/>
        </authorList>
    </citation>
    <scope>NUCLEOTIDE SEQUENCE [LARGE SCALE GENOMIC DNA]</scope>
    <source>
        <strain evidence="2 3">UCMA 3821</strain>
    </source>
</reference>
<dbReference type="AlphaFoldDB" id="G7HUI6"/>
<protein>
    <submittedName>
        <fullName evidence="2">RarD protein</fullName>
    </submittedName>
</protein>
<organism evidence="2 3">
    <name type="scientific">Corynebacterium casei UCMA 3821</name>
    <dbReference type="NCBI Taxonomy" id="1110505"/>
    <lineage>
        <taxon>Bacteria</taxon>
        <taxon>Bacillati</taxon>
        <taxon>Actinomycetota</taxon>
        <taxon>Actinomycetes</taxon>
        <taxon>Mycobacteriales</taxon>
        <taxon>Corynebacteriaceae</taxon>
        <taxon>Corynebacterium</taxon>
    </lineage>
</organism>